<dbReference type="STRING" id="670482.SAMN04488542_14614"/>
<evidence type="ECO:0000256" key="3">
    <source>
        <dbReference type="ARBA" id="ARBA00022692"/>
    </source>
</evidence>
<dbReference type="Proteomes" id="UP000198972">
    <property type="component" value="Unassembled WGS sequence"/>
</dbReference>
<gene>
    <name evidence="8" type="ORF">SAMN04488542_14614</name>
</gene>
<evidence type="ECO:0000313" key="8">
    <source>
        <dbReference type="EMBL" id="SDG47770.1"/>
    </source>
</evidence>
<comment type="subcellular location">
    <subcellularLocation>
        <location evidence="1">Cell membrane</location>
        <topology evidence="1">Multi-pass membrane protein</topology>
    </subcellularLocation>
</comment>
<dbReference type="Pfam" id="PF13396">
    <property type="entry name" value="PLDc_N"/>
    <property type="match status" value="1"/>
</dbReference>
<keyword evidence="9" id="KW-1185">Reference proteome</keyword>
<feature type="transmembrane region" description="Helical" evidence="6">
    <location>
        <begin position="6"/>
        <end position="28"/>
    </location>
</feature>
<protein>
    <submittedName>
        <fullName evidence="8">Phospholipase_D-nuclease N-terminal</fullName>
    </submittedName>
</protein>
<feature type="domain" description="Cardiolipin synthase N-terminal" evidence="7">
    <location>
        <begin position="20"/>
        <end position="61"/>
    </location>
</feature>
<keyword evidence="5 6" id="KW-0472">Membrane</keyword>
<evidence type="ECO:0000256" key="1">
    <source>
        <dbReference type="ARBA" id="ARBA00004651"/>
    </source>
</evidence>
<dbReference type="GO" id="GO:0005886">
    <property type="term" value="C:plasma membrane"/>
    <property type="evidence" value="ECO:0007669"/>
    <property type="project" value="UniProtKB-SubCell"/>
</dbReference>
<evidence type="ECO:0000259" key="7">
    <source>
        <dbReference type="Pfam" id="PF13396"/>
    </source>
</evidence>
<evidence type="ECO:0000256" key="5">
    <source>
        <dbReference type="ARBA" id="ARBA00023136"/>
    </source>
</evidence>
<sequence length="64" mass="7064">MDLNLNWGLIAPVIVLQLLLVITALISLVRAESVRGSKWIWALIIIFGTIAGSIVYFLIGRKEA</sequence>
<feature type="transmembrane region" description="Helical" evidence="6">
    <location>
        <begin position="40"/>
        <end position="59"/>
    </location>
</feature>
<organism evidence="8 9">
    <name type="scientific">Fontibacillus panacisegetis</name>
    <dbReference type="NCBI Taxonomy" id="670482"/>
    <lineage>
        <taxon>Bacteria</taxon>
        <taxon>Bacillati</taxon>
        <taxon>Bacillota</taxon>
        <taxon>Bacilli</taxon>
        <taxon>Bacillales</taxon>
        <taxon>Paenibacillaceae</taxon>
        <taxon>Fontibacillus</taxon>
    </lineage>
</organism>
<keyword evidence="3 6" id="KW-0812">Transmembrane</keyword>
<proteinExistence type="predicted"/>
<dbReference type="InterPro" id="IPR027379">
    <property type="entry name" value="CLS_N"/>
</dbReference>
<dbReference type="RefSeq" id="WP_175471521.1">
    <property type="nucleotide sequence ID" value="NZ_FNBG01000046.1"/>
</dbReference>
<reference evidence="8 9" key="1">
    <citation type="submission" date="2016-10" db="EMBL/GenBank/DDBJ databases">
        <authorList>
            <person name="de Groot N.N."/>
        </authorList>
    </citation>
    <scope>NUCLEOTIDE SEQUENCE [LARGE SCALE GENOMIC DNA]</scope>
    <source>
        <strain evidence="8 9">DSM 28129</strain>
    </source>
</reference>
<keyword evidence="4 6" id="KW-1133">Transmembrane helix</keyword>
<keyword evidence="2" id="KW-1003">Cell membrane</keyword>
<evidence type="ECO:0000256" key="2">
    <source>
        <dbReference type="ARBA" id="ARBA00022475"/>
    </source>
</evidence>
<name>A0A1G7UM32_9BACL</name>
<evidence type="ECO:0000256" key="6">
    <source>
        <dbReference type="SAM" id="Phobius"/>
    </source>
</evidence>
<accession>A0A1G7UM32</accession>
<evidence type="ECO:0000313" key="9">
    <source>
        <dbReference type="Proteomes" id="UP000198972"/>
    </source>
</evidence>
<dbReference type="AlphaFoldDB" id="A0A1G7UM32"/>
<evidence type="ECO:0000256" key="4">
    <source>
        <dbReference type="ARBA" id="ARBA00022989"/>
    </source>
</evidence>
<dbReference type="EMBL" id="FNBG01000046">
    <property type="protein sequence ID" value="SDG47770.1"/>
    <property type="molecule type" value="Genomic_DNA"/>
</dbReference>